<evidence type="ECO:0000313" key="2">
    <source>
        <dbReference type="Proteomes" id="UP000007115"/>
    </source>
</evidence>
<dbReference type="VEuPathDB" id="FungiDB:TRIVIDRAFT_156037"/>
<dbReference type="OMA" id="GHYESND"/>
<comment type="caution">
    <text evidence="1">The sequence shown here is derived from an EMBL/GenBank/DDBJ whole genome shotgun (WGS) entry which is preliminary data.</text>
</comment>
<dbReference type="HOGENOM" id="CLU_118202_1_0_1"/>
<dbReference type="EMBL" id="ABDF02000082">
    <property type="protein sequence ID" value="EHK19871.1"/>
    <property type="molecule type" value="Genomic_DNA"/>
</dbReference>
<dbReference type="OrthoDB" id="5235533at2759"/>
<dbReference type="eggNOG" id="ENOG502T5YE">
    <property type="taxonomic scope" value="Eukaryota"/>
</dbReference>
<reference evidence="1 2" key="1">
    <citation type="journal article" date="2011" name="Genome Biol.">
        <title>Comparative genome sequence analysis underscores mycoparasitism as the ancestral life style of Trichoderma.</title>
        <authorList>
            <person name="Kubicek C.P."/>
            <person name="Herrera-Estrella A."/>
            <person name="Seidl-Seiboth V."/>
            <person name="Martinez D.A."/>
            <person name="Druzhinina I.S."/>
            <person name="Thon M."/>
            <person name="Zeilinger S."/>
            <person name="Casas-Flores S."/>
            <person name="Horwitz B.A."/>
            <person name="Mukherjee P.K."/>
            <person name="Mukherjee M."/>
            <person name="Kredics L."/>
            <person name="Alcaraz L.D."/>
            <person name="Aerts A."/>
            <person name="Antal Z."/>
            <person name="Atanasova L."/>
            <person name="Cervantes-Badillo M.G."/>
            <person name="Challacombe J."/>
            <person name="Chertkov O."/>
            <person name="McCluskey K."/>
            <person name="Coulpier F."/>
            <person name="Deshpande N."/>
            <person name="von Doehren H."/>
            <person name="Ebbole D.J."/>
            <person name="Esquivel-Naranjo E.U."/>
            <person name="Fekete E."/>
            <person name="Flipphi M."/>
            <person name="Glaser F."/>
            <person name="Gomez-Rodriguez E.Y."/>
            <person name="Gruber S."/>
            <person name="Han C."/>
            <person name="Henrissat B."/>
            <person name="Hermosa R."/>
            <person name="Hernandez-Onate M."/>
            <person name="Karaffa L."/>
            <person name="Kosti I."/>
            <person name="Le Crom S."/>
            <person name="Lindquist E."/>
            <person name="Lucas S."/>
            <person name="Luebeck M."/>
            <person name="Luebeck P.S."/>
            <person name="Margeot A."/>
            <person name="Metz B."/>
            <person name="Misra M."/>
            <person name="Nevalainen H."/>
            <person name="Omann M."/>
            <person name="Packer N."/>
            <person name="Perrone G."/>
            <person name="Uresti-Rivera E.E."/>
            <person name="Salamov A."/>
            <person name="Schmoll M."/>
            <person name="Seiboth B."/>
            <person name="Shapiro H."/>
            <person name="Sukno S."/>
            <person name="Tamayo-Ramos J.A."/>
            <person name="Tisch D."/>
            <person name="Wiest A."/>
            <person name="Wilkinson H.H."/>
            <person name="Zhang M."/>
            <person name="Coutinho P.M."/>
            <person name="Kenerley C.M."/>
            <person name="Monte E."/>
            <person name="Baker S.E."/>
            <person name="Grigoriev I.V."/>
        </authorList>
    </citation>
    <scope>NUCLEOTIDE SEQUENCE [LARGE SCALE GENOMIC DNA]</scope>
    <source>
        <strain evidence="2">Gv29-8 / FGSC 10586</strain>
    </source>
</reference>
<dbReference type="AlphaFoldDB" id="G9N0I9"/>
<sequence>MEIVTPVNLYKGCPVHTLWSPSVTVIEVLLSVKVSQQIYHGVRARYVDEHAWDLPYEESLLWVFDDGHGLRLCQEMYQQGPRIVDDRLQIDIQAVIGTYQTMSGNVFLGIKWQNCDYPTWELEDDVIRCSNFSSYQLNFISTN</sequence>
<proteinExistence type="predicted"/>
<dbReference type="Proteomes" id="UP000007115">
    <property type="component" value="Unassembled WGS sequence"/>
</dbReference>
<accession>G9N0I9</accession>
<keyword evidence="2" id="KW-1185">Reference proteome</keyword>
<gene>
    <name evidence="1" type="ORF">TRIVIDRAFT_156037</name>
</gene>
<dbReference type="RefSeq" id="XP_013954068.1">
    <property type="nucleotide sequence ID" value="XM_014098593.1"/>
</dbReference>
<protein>
    <recommendedName>
        <fullName evidence="3">Chromo domain-containing protein</fullName>
    </recommendedName>
</protein>
<name>G9N0I9_HYPVG</name>
<evidence type="ECO:0008006" key="3">
    <source>
        <dbReference type="Google" id="ProtNLM"/>
    </source>
</evidence>
<evidence type="ECO:0000313" key="1">
    <source>
        <dbReference type="EMBL" id="EHK19871.1"/>
    </source>
</evidence>
<dbReference type="InParanoid" id="G9N0I9"/>
<dbReference type="GeneID" id="25788333"/>
<organism evidence="1 2">
    <name type="scientific">Hypocrea virens (strain Gv29-8 / FGSC 10586)</name>
    <name type="common">Gliocladium virens</name>
    <name type="synonym">Trichoderma virens</name>
    <dbReference type="NCBI Taxonomy" id="413071"/>
    <lineage>
        <taxon>Eukaryota</taxon>
        <taxon>Fungi</taxon>
        <taxon>Dikarya</taxon>
        <taxon>Ascomycota</taxon>
        <taxon>Pezizomycotina</taxon>
        <taxon>Sordariomycetes</taxon>
        <taxon>Hypocreomycetidae</taxon>
        <taxon>Hypocreales</taxon>
        <taxon>Hypocreaceae</taxon>
        <taxon>Trichoderma</taxon>
    </lineage>
</organism>